<name>A0A1J1GKY0_PLARL</name>
<dbReference type="Proteomes" id="UP000220158">
    <property type="component" value="Unassembled WGS sequence"/>
</dbReference>
<feature type="region of interest" description="Disordered" evidence="1">
    <location>
        <begin position="44"/>
        <end position="69"/>
    </location>
</feature>
<dbReference type="RefSeq" id="XP_028531273.1">
    <property type="nucleotide sequence ID" value="XM_028676901.1"/>
</dbReference>
<dbReference type="OrthoDB" id="10591120at2759"/>
<dbReference type="AlphaFoldDB" id="A0A1J1GKY0"/>
<evidence type="ECO:0000313" key="3">
    <source>
        <dbReference type="Proteomes" id="UP000220158"/>
    </source>
</evidence>
<sequence>SINNYVSDLERTISQNYYFNLRDESTLTRADSYCNSEINKMPLKRKKEEETENYQTKKKKIQEHTSDNDINLSDNDINLSDDDINLSDDDINLSDDDINLRFKKKKKKKKKINKKKEIKIFTSTSSQNVFKMEFRELEQVVPHLQNICRLLKEKFNSIVGQHNSNIQLIINLIEEEKKNAHEEDLKKISFYYNYFIEHNYHKLKNEDLFSLPFKNKLRRPFIKLHDIFSSLDIFIKNFENLERLITLYKETFKMVFKITNELSYTHLLFGRFLLTDKNNSLLYKMFKSIYDMIEHVKEVLISLSPDQTKISNTKEYINSALIQLDKSSRKTNFITLYLKKMNISHNDHKKILQIVFYFLQELNTINRKRLRIIKRNVFMQDIIESVSHILLKEKNYISESLKRASIYFNCNVEELNIDKTSLASLLKNKYGKICSYDFYYSFINLVRCSCINNLQKKMKSIFTDIKNLMSSNNIKCLSKKTISSNKLQNYILLKLKTLKDEVSKIELDIIYRCLYNAFKRDMTYINNFKNHLKHKKQISFQHLRRVNESFKHYLLLKEGGEDIKEMEESILYMFFYTNEIINNFWIKKME</sequence>
<protein>
    <submittedName>
        <fullName evidence="2">Surface-associated interspersed protein (SURFIN)</fullName>
    </submittedName>
</protein>
<accession>A0A1J1GKY0</accession>
<keyword evidence="3" id="KW-1185">Reference proteome</keyword>
<gene>
    <name evidence="2" type="ORF">PRELSG_0007800</name>
</gene>
<evidence type="ECO:0000256" key="1">
    <source>
        <dbReference type="SAM" id="MobiDB-lite"/>
    </source>
</evidence>
<feature type="non-terminal residue" evidence="2">
    <location>
        <position position="1"/>
    </location>
</feature>
<organism evidence="2 3">
    <name type="scientific">Plasmodium relictum</name>
    <dbReference type="NCBI Taxonomy" id="85471"/>
    <lineage>
        <taxon>Eukaryota</taxon>
        <taxon>Sar</taxon>
        <taxon>Alveolata</taxon>
        <taxon>Apicomplexa</taxon>
        <taxon>Aconoidasida</taxon>
        <taxon>Haemosporida</taxon>
        <taxon>Plasmodiidae</taxon>
        <taxon>Plasmodium</taxon>
        <taxon>Plasmodium (Haemamoeba)</taxon>
    </lineage>
</organism>
<dbReference type="KEGG" id="prel:PRELSG_0007800"/>
<dbReference type="VEuPathDB" id="PlasmoDB:PRELSG_0007800"/>
<proteinExistence type="predicted"/>
<evidence type="ECO:0000313" key="2">
    <source>
        <dbReference type="EMBL" id="CRG85313.1"/>
    </source>
</evidence>
<dbReference type="EMBL" id="CVMU01000395">
    <property type="protein sequence ID" value="CRG85313.1"/>
    <property type="molecule type" value="Genomic_DNA"/>
</dbReference>
<reference evidence="2 3" key="1">
    <citation type="submission" date="2015-04" db="EMBL/GenBank/DDBJ databases">
        <authorList>
            <consortium name="Pathogen Informatics"/>
        </authorList>
    </citation>
    <scope>NUCLEOTIDE SEQUENCE [LARGE SCALE GENOMIC DNA]</scope>
    <source>
        <strain evidence="2 3">SGS1</strain>
    </source>
</reference>
<dbReference type="GeneID" id="39733993"/>
<dbReference type="OMA" id="HNINTDK"/>